<gene>
    <name evidence="1" type="ORF">H0E82_10625</name>
</gene>
<dbReference type="RefSeq" id="WP_180545422.1">
    <property type="nucleotide sequence ID" value="NZ_JACCJZ010000017.1"/>
</dbReference>
<evidence type="ECO:0000313" key="2">
    <source>
        <dbReference type="Proteomes" id="UP000589896"/>
    </source>
</evidence>
<proteinExistence type="predicted"/>
<keyword evidence="1" id="KW-0489">Methyltransferase</keyword>
<dbReference type="AlphaFoldDB" id="A0A7Z0TWD2"/>
<accession>A0A7Z0TWD2</accession>
<dbReference type="InterPro" id="IPR011257">
    <property type="entry name" value="DNA_glycosylase"/>
</dbReference>
<organism evidence="1 2">
    <name type="scientific">Luteimonas deserti</name>
    <dbReference type="NCBI Taxonomy" id="2752306"/>
    <lineage>
        <taxon>Bacteria</taxon>
        <taxon>Pseudomonadati</taxon>
        <taxon>Pseudomonadota</taxon>
        <taxon>Gammaproteobacteria</taxon>
        <taxon>Lysobacterales</taxon>
        <taxon>Lysobacteraceae</taxon>
        <taxon>Luteimonas</taxon>
    </lineage>
</organism>
<reference evidence="1 2" key="1">
    <citation type="submission" date="2020-07" db="EMBL/GenBank/DDBJ databases">
        <title>isolation of Luteimonas sp. SJ-16.</title>
        <authorList>
            <person name="Huang X.-X."/>
            <person name="Xu L."/>
            <person name="Sun J.-Q."/>
        </authorList>
    </citation>
    <scope>NUCLEOTIDE SEQUENCE [LARGE SCALE GENOMIC DNA]</scope>
    <source>
        <strain evidence="1 2">SJ-16</strain>
    </source>
</reference>
<name>A0A7Z0TWD2_9GAMM</name>
<dbReference type="Gene3D" id="1.10.340.30">
    <property type="entry name" value="Hypothetical protein, domain 2"/>
    <property type="match status" value="1"/>
</dbReference>
<sequence length="146" mass="16108">MRRPLSPRDLGFEVHPGDELSLFKWFLASFLFGKRISQAIAAKTWRIIVVVHGCDTPRKLGACSHARLVRMLGEGGYRRYDESTAPRLAQVCRTLIDDYDGRITGIADAASGRAGFERRLLAFPGVGPVTLAIFMREAAAALYGPE</sequence>
<keyword evidence="2" id="KW-1185">Reference proteome</keyword>
<dbReference type="EMBL" id="JACCJZ010000017">
    <property type="protein sequence ID" value="NYZ63214.1"/>
    <property type="molecule type" value="Genomic_DNA"/>
</dbReference>
<keyword evidence="1" id="KW-0808">Transferase</keyword>
<dbReference type="GO" id="GO:0006281">
    <property type="term" value="P:DNA repair"/>
    <property type="evidence" value="ECO:0007669"/>
    <property type="project" value="InterPro"/>
</dbReference>
<dbReference type="GO" id="GO:0008168">
    <property type="term" value="F:methyltransferase activity"/>
    <property type="evidence" value="ECO:0007669"/>
    <property type="project" value="UniProtKB-KW"/>
</dbReference>
<protein>
    <submittedName>
        <fullName evidence="1">DNA methylase</fullName>
    </submittedName>
</protein>
<dbReference type="SUPFAM" id="SSF48150">
    <property type="entry name" value="DNA-glycosylase"/>
    <property type="match status" value="1"/>
</dbReference>
<comment type="caution">
    <text evidence="1">The sequence shown here is derived from an EMBL/GenBank/DDBJ whole genome shotgun (WGS) entry which is preliminary data.</text>
</comment>
<evidence type="ECO:0000313" key="1">
    <source>
        <dbReference type="EMBL" id="NYZ63214.1"/>
    </source>
</evidence>
<dbReference type="Proteomes" id="UP000589896">
    <property type="component" value="Unassembled WGS sequence"/>
</dbReference>
<dbReference type="GO" id="GO:0032259">
    <property type="term" value="P:methylation"/>
    <property type="evidence" value="ECO:0007669"/>
    <property type="project" value="UniProtKB-KW"/>
</dbReference>